<organism evidence="1 2">
    <name type="scientific">Angiostrongylus cantonensis</name>
    <name type="common">Rat lungworm</name>
    <dbReference type="NCBI Taxonomy" id="6313"/>
    <lineage>
        <taxon>Eukaryota</taxon>
        <taxon>Metazoa</taxon>
        <taxon>Ecdysozoa</taxon>
        <taxon>Nematoda</taxon>
        <taxon>Chromadorea</taxon>
        <taxon>Rhabditida</taxon>
        <taxon>Rhabditina</taxon>
        <taxon>Rhabditomorpha</taxon>
        <taxon>Strongyloidea</taxon>
        <taxon>Metastrongylidae</taxon>
        <taxon>Angiostrongylus</taxon>
    </lineage>
</organism>
<evidence type="ECO:0000313" key="2">
    <source>
        <dbReference type="WBParaSite" id="ACAC_0001449101-mRNA-1"/>
    </source>
</evidence>
<evidence type="ECO:0000313" key="1">
    <source>
        <dbReference type="Proteomes" id="UP000035642"/>
    </source>
</evidence>
<dbReference type="Proteomes" id="UP000035642">
    <property type="component" value="Unassembled WGS sequence"/>
</dbReference>
<keyword evidence="1" id="KW-1185">Reference proteome</keyword>
<reference evidence="2" key="2">
    <citation type="submission" date="2017-02" db="UniProtKB">
        <authorList>
            <consortium name="WormBaseParasite"/>
        </authorList>
    </citation>
    <scope>IDENTIFICATION</scope>
</reference>
<sequence>KRTIARSFPTIDTCGPEFCKYLSFIKVIFRNIPLNMILEKKGLVNGISRLLNIVAPVENSLCTFPPSLFNIQG</sequence>
<dbReference type="AlphaFoldDB" id="A0A0K0DRV2"/>
<proteinExistence type="predicted"/>
<dbReference type="WBParaSite" id="ACAC_0001449101-mRNA-1">
    <property type="protein sequence ID" value="ACAC_0001449101-mRNA-1"/>
    <property type="gene ID" value="ACAC_0001449101"/>
</dbReference>
<protein>
    <submittedName>
        <fullName evidence="2">Ovule protein</fullName>
    </submittedName>
</protein>
<accession>A0A0K0DRV2</accession>
<name>A0A0K0DRV2_ANGCA</name>
<reference evidence="1" key="1">
    <citation type="submission" date="2012-09" db="EMBL/GenBank/DDBJ databases">
        <authorList>
            <person name="Martin A.A."/>
        </authorList>
    </citation>
    <scope>NUCLEOTIDE SEQUENCE</scope>
</reference>